<dbReference type="Proteomes" id="UP000054498">
    <property type="component" value="Unassembled WGS sequence"/>
</dbReference>
<gene>
    <name evidence="2" type="ORF">MNEG_9230</name>
</gene>
<feature type="compositionally biased region" description="Low complexity" evidence="1">
    <location>
        <begin position="24"/>
        <end position="38"/>
    </location>
</feature>
<proteinExistence type="predicted"/>
<reference evidence="2 3" key="1">
    <citation type="journal article" date="2013" name="BMC Genomics">
        <title>Reconstruction of the lipid metabolism for the microalga Monoraphidium neglectum from its genome sequence reveals characteristics suitable for biofuel production.</title>
        <authorList>
            <person name="Bogen C."/>
            <person name="Al-Dilaimi A."/>
            <person name="Albersmeier A."/>
            <person name="Wichmann J."/>
            <person name="Grundmann M."/>
            <person name="Rupp O."/>
            <person name="Lauersen K.J."/>
            <person name="Blifernez-Klassen O."/>
            <person name="Kalinowski J."/>
            <person name="Goesmann A."/>
            <person name="Mussgnug J.H."/>
            <person name="Kruse O."/>
        </authorList>
    </citation>
    <scope>NUCLEOTIDE SEQUENCE [LARGE SCALE GENOMIC DNA]</scope>
    <source>
        <strain evidence="2 3">SAG 48.87</strain>
    </source>
</reference>
<keyword evidence="3" id="KW-1185">Reference proteome</keyword>
<dbReference type="KEGG" id="mng:MNEG_9230"/>
<protein>
    <submittedName>
        <fullName evidence="2">Uncharacterized protein</fullName>
    </submittedName>
</protein>
<dbReference type="AlphaFoldDB" id="A0A0D2MWY6"/>
<evidence type="ECO:0000256" key="1">
    <source>
        <dbReference type="SAM" id="MobiDB-lite"/>
    </source>
</evidence>
<feature type="compositionally biased region" description="Low complexity" evidence="1">
    <location>
        <begin position="86"/>
        <end position="102"/>
    </location>
</feature>
<dbReference type="RefSeq" id="XP_013897755.1">
    <property type="nucleotide sequence ID" value="XM_014042301.1"/>
</dbReference>
<dbReference type="EMBL" id="KK102081">
    <property type="protein sequence ID" value="KIY98735.1"/>
    <property type="molecule type" value="Genomic_DNA"/>
</dbReference>
<feature type="compositionally biased region" description="Acidic residues" evidence="1">
    <location>
        <begin position="41"/>
        <end position="54"/>
    </location>
</feature>
<evidence type="ECO:0000313" key="2">
    <source>
        <dbReference type="EMBL" id="KIY98735.1"/>
    </source>
</evidence>
<sequence>GLKGGWVAPLALPGLERSLPATRPGLELLPAPPAAGAQEHVDEEEEGESEEQEQQQEQRQRRRRPQWERGGGGVGSSGSRDRRAAHGGAVVRASAGPSSRAPAPVPGAPSQRRAAGLLGDPGGQGATAAGFAGMFD</sequence>
<feature type="region of interest" description="Disordered" evidence="1">
    <location>
        <begin position="1"/>
        <end position="136"/>
    </location>
</feature>
<accession>A0A0D2MWY6</accession>
<feature type="non-terminal residue" evidence="2">
    <location>
        <position position="1"/>
    </location>
</feature>
<feature type="compositionally biased region" description="Low complexity" evidence="1">
    <location>
        <begin position="126"/>
        <end position="136"/>
    </location>
</feature>
<evidence type="ECO:0000313" key="3">
    <source>
        <dbReference type="Proteomes" id="UP000054498"/>
    </source>
</evidence>
<name>A0A0D2MWY6_9CHLO</name>
<dbReference type="GeneID" id="25742105"/>
<organism evidence="2 3">
    <name type="scientific">Monoraphidium neglectum</name>
    <dbReference type="NCBI Taxonomy" id="145388"/>
    <lineage>
        <taxon>Eukaryota</taxon>
        <taxon>Viridiplantae</taxon>
        <taxon>Chlorophyta</taxon>
        <taxon>core chlorophytes</taxon>
        <taxon>Chlorophyceae</taxon>
        <taxon>CS clade</taxon>
        <taxon>Sphaeropleales</taxon>
        <taxon>Selenastraceae</taxon>
        <taxon>Monoraphidium</taxon>
    </lineage>
</organism>